<keyword evidence="1" id="KW-0732">Signal</keyword>
<accession>A0A934MGP1</accession>
<dbReference type="InterPro" id="IPR011048">
    <property type="entry name" value="Haem_d1_sf"/>
</dbReference>
<comment type="caution">
    <text evidence="3">The sequence shown here is derived from an EMBL/GenBank/DDBJ whole genome shotgun (WGS) entry which is preliminary data.</text>
</comment>
<reference evidence="3" key="1">
    <citation type="submission" date="2020-12" db="EMBL/GenBank/DDBJ databases">
        <title>Bacterial taxonomy.</title>
        <authorList>
            <person name="Pan X."/>
        </authorList>
    </citation>
    <scope>NUCLEOTIDE SEQUENCE</scope>
    <source>
        <strain evidence="3">B2012</strain>
    </source>
</reference>
<evidence type="ECO:0000259" key="2">
    <source>
        <dbReference type="Pfam" id="PF13449"/>
    </source>
</evidence>
<dbReference type="EMBL" id="JAEKJA010000003">
    <property type="protein sequence ID" value="MBJ3775196.1"/>
    <property type="molecule type" value="Genomic_DNA"/>
</dbReference>
<feature type="signal peptide" evidence="1">
    <location>
        <begin position="1"/>
        <end position="22"/>
    </location>
</feature>
<feature type="chain" id="PRO_5037014496" evidence="1">
    <location>
        <begin position="23"/>
        <end position="721"/>
    </location>
</feature>
<organism evidence="3 4">
    <name type="scientific">Acuticoccus mangrovi</name>
    <dbReference type="NCBI Taxonomy" id="2796142"/>
    <lineage>
        <taxon>Bacteria</taxon>
        <taxon>Pseudomonadati</taxon>
        <taxon>Pseudomonadota</taxon>
        <taxon>Alphaproteobacteria</taxon>
        <taxon>Hyphomicrobiales</taxon>
        <taxon>Amorphaceae</taxon>
        <taxon>Acuticoccus</taxon>
    </lineage>
</organism>
<dbReference type="Gene3D" id="2.130.10.10">
    <property type="entry name" value="YVTN repeat-like/Quinoprotein amine dehydrogenase"/>
    <property type="match status" value="1"/>
</dbReference>
<dbReference type="InterPro" id="IPR027372">
    <property type="entry name" value="Phytase-like_dom"/>
</dbReference>
<keyword evidence="4" id="KW-1185">Reference proteome</keyword>
<dbReference type="Pfam" id="PF13449">
    <property type="entry name" value="Phytase-like"/>
    <property type="match status" value="1"/>
</dbReference>
<proteinExistence type="predicted"/>
<name>A0A934MGP1_9HYPH</name>
<sequence>MTIKHLAVTTMIVAGAAIPAHADTFNRIASFSVADNLPKGMDPATESSSEIIDATDDGMTLVYSDSPLGAVGIVDISDPAAPKAGGAIMMDGEPTSLVISGGTAYVAVNTSASYTEPSGVLKLVDIAAKTVTESCDLGGQPDSAAIAADGSFLAIAIENERDEDLNDGALPQLPAGTVAIIPLTDGAPDCDAAIFPDLTGLAEEGADDPEPEFVDINADGAIAVTLQENNHIVILSPAGEVLSHFSAGSVRLTGADTEEEGALTFAGTVEAPREPDAVKWLDTEHLIVANEGDYKGGTRGFTVFDRDGGVVYEAGLAFEYAVAAAGHYPEKRSGNKGVEPEGLAFGTFAGTPYAFVLAERASVVGVYDMTDPSAPVLKGLLPSGIAPEGAVAIPSRNLLVTANEADLGPDGGARSHVMIYRLEDAAPTYPTIVSVSEGETPLGWGALSGLSADPADPTKLYAINDSFFKSQPTIFVVDVSSTPATIVDAIPVTRDGMPAQKLDLEGIVAVDGGFWLASEGRSDRLVPHALYRTNMKGEIKEEVPFPAELLAGERRFGAEGVTKIGDTLWVAIQREWGDDPKGSVKLLAYDTKAKTWGAVRYPLETPEKGWMGLSEITAVGDSVYIVERDNQIGAAAKVKRLYSVPAAELKPAALGGDLPTVSKTLVHDFIPDLAAYNGYVVDKVEGFAVAGDGTAYVVTDNDGVDDSSGETFFFPIGKLGK</sequence>
<dbReference type="InterPro" id="IPR015943">
    <property type="entry name" value="WD40/YVTN_repeat-like_dom_sf"/>
</dbReference>
<evidence type="ECO:0000313" key="4">
    <source>
        <dbReference type="Proteomes" id="UP000609531"/>
    </source>
</evidence>
<dbReference type="PANTHER" id="PTHR46928:SF1">
    <property type="entry name" value="MESENCHYME-SPECIFIC CELL SURFACE GLYCOPROTEIN"/>
    <property type="match status" value="1"/>
</dbReference>
<gene>
    <name evidence="3" type="ORF">JCR33_05820</name>
</gene>
<feature type="domain" description="Phytase-like" evidence="2">
    <location>
        <begin position="443"/>
        <end position="702"/>
    </location>
</feature>
<dbReference type="SUPFAM" id="SSF51004">
    <property type="entry name" value="C-terminal (heme d1) domain of cytochrome cd1-nitrite reductase"/>
    <property type="match status" value="1"/>
</dbReference>
<dbReference type="RefSeq" id="WP_198881076.1">
    <property type="nucleotide sequence ID" value="NZ_JAEKJA010000003.1"/>
</dbReference>
<evidence type="ECO:0000256" key="1">
    <source>
        <dbReference type="SAM" id="SignalP"/>
    </source>
</evidence>
<evidence type="ECO:0000313" key="3">
    <source>
        <dbReference type="EMBL" id="MBJ3775196.1"/>
    </source>
</evidence>
<dbReference type="Proteomes" id="UP000609531">
    <property type="component" value="Unassembled WGS sequence"/>
</dbReference>
<dbReference type="PANTHER" id="PTHR46928">
    <property type="entry name" value="MESENCHYME-SPECIFIC CELL SURFACE GLYCOPROTEIN"/>
    <property type="match status" value="1"/>
</dbReference>
<dbReference type="InterPro" id="IPR052956">
    <property type="entry name" value="Mesenchyme-surface_protein"/>
</dbReference>
<protein>
    <submittedName>
        <fullName evidence="3">Esterase-like activity of phytase family protein</fullName>
    </submittedName>
</protein>
<dbReference type="AlphaFoldDB" id="A0A934MGP1"/>